<keyword evidence="3" id="KW-0064">Aspartyl protease</keyword>
<dbReference type="Gene3D" id="3.40.50.1450">
    <property type="entry name" value="HybD-like"/>
    <property type="match status" value="1"/>
</dbReference>
<reference evidence="5" key="1">
    <citation type="journal article" date="2014" name="Front. Microbiol.">
        <title>High frequency of phylogenetically diverse reductive dehalogenase-homologous genes in deep subseafloor sedimentary metagenomes.</title>
        <authorList>
            <person name="Kawai M."/>
            <person name="Futagami T."/>
            <person name="Toyoda A."/>
            <person name="Takaki Y."/>
            <person name="Nishi S."/>
            <person name="Hori S."/>
            <person name="Arai W."/>
            <person name="Tsubouchi T."/>
            <person name="Morono Y."/>
            <person name="Uchiyama I."/>
            <person name="Ito T."/>
            <person name="Fujiyama A."/>
            <person name="Inagaki F."/>
            <person name="Takami H."/>
        </authorList>
    </citation>
    <scope>NUCLEOTIDE SEQUENCE</scope>
    <source>
        <strain evidence="5">Expedition CK06-06</strain>
    </source>
</reference>
<dbReference type="PANTHER" id="PTHR30302">
    <property type="entry name" value="HYDROGENASE 1 MATURATION PROTEASE"/>
    <property type="match status" value="1"/>
</dbReference>
<dbReference type="SUPFAM" id="SSF53163">
    <property type="entry name" value="HybD-like"/>
    <property type="match status" value="1"/>
</dbReference>
<proteinExistence type="inferred from homology"/>
<keyword evidence="2" id="KW-0645">Protease</keyword>
<dbReference type="PANTHER" id="PTHR30302:SF1">
    <property type="entry name" value="HYDROGENASE 2 MATURATION PROTEASE"/>
    <property type="match status" value="1"/>
</dbReference>
<organism evidence="5">
    <name type="scientific">marine sediment metagenome</name>
    <dbReference type="NCBI Taxonomy" id="412755"/>
    <lineage>
        <taxon>unclassified sequences</taxon>
        <taxon>metagenomes</taxon>
        <taxon>ecological metagenomes</taxon>
    </lineage>
</organism>
<dbReference type="AlphaFoldDB" id="X1PJF4"/>
<sequence>DPQITVAATSEAGLSLLDSIVGYDKVIIIDAIQTKEGNIGQIYRMGPEDFSLTKHFSSPHQINLVTALELGKMLGLAMPQKITIFAVEARDIASFSEKCTPEVERAIPEAVKMVLEELVG</sequence>
<keyword evidence="4" id="KW-0378">Hydrolase</keyword>
<evidence type="ECO:0000256" key="4">
    <source>
        <dbReference type="ARBA" id="ARBA00022801"/>
    </source>
</evidence>
<dbReference type="InterPro" id="IPR023430">
    <property type="entry name" value="Pept_HybD-like_dom_sf"/>
</dbReference>
<evidence type="ECO:0000256" key="3">
    <source>
        <dbReference type="ARBA" id="ARBA00022750"/>
    </source>
</evidence>
<dbReference type="InterPro" id="IPR000671">
    <property type="entry name" value="Peptidase_A31"/>
</dbReference>
<dbReference type="GO" id="GO:0008047">
    <property type="term" value="F:enzyme activator activity"/>
    <property type="evidence" value="ECO:0007669"/>
    <property type="project" value="InterPro"/>
</dbReference>
<comment type="caution">
    <text evidence="5">The sequence shown here is derived from an EMBL/GenBank/DDBJ whole genome shotgun (WGS) entry which is preliminary data.</text>
</comment>
<comment type="similarity">
    <text evidence="1">Belongs to the peptidase A31 family.</text>
</comment>
<name>X1PJF4_9ZZZZ</name>
<protein>
    <recommendedName>
        <fullName evidence="6">Hydrogenase maturation protease</fullName>
    </recommendedName>
</protein>
<evidence type="ECO:0008006" key="6">
    <source>
        <dbReference type="Google" id="ProtNLM"/>
    </source>
</evidence>
<dbReference type="GO" id="GO:0004190">
    <property type="term" value="F:aspartic-type endopeptidase activity"/>
    <property type="evidence" value="ECO:0007669"/>
    <property type="project" value="UniProtKB-KW"/>
</dbReference>
<dbReference type="GO" id="GO:0016485">
    <property type="term" value="P:protein processing"/>
    <property type="evidence" value="ECO:0007669"/>
    <property type="project" value="TreeGrafter"/>
</dbReference>
<dbReference type="EMBL" id="BARV01027913">
    <property type="protein sequence ID" value="GAI42656.1"/>
    <property type="molecule type" value="Genomic_DNA"/>
</dbReference>
<accession>X1PJF4</accession>
<evidence type="ECO:0000256" key="2">
    <source>
        <dbReference type="ARBA" id="ARBA00022670"/>
    </source>
</evidence>
<feature type="non-terminal residue" evidence="5">
    <location>
        <position position="1"/>
    </location>
</feature>
<evidence type="ECO:0000313" key="5">
    <source>
        <dbReference type="EMBL" id="GAI42656.1"/>
    </source>
</evidence>
<dbReference type="Pfam" id="PF01750">
    <property type="entry name" value="HycI"/>
    <property type="match status" value="1"/>
</dbReference>
<evidence type="ECO:0000256" key="1">
    <source>
        <dbReference type="ARBA" id="ARBA00006814"/>
    </source>
</evidence>
<dbReference type="CDD" id="cd00518">
    <property type="entry name" value="H2MP"/>
    <property type="match status" value="1"/>
</dbReference>
<dbReference type="NCBIfam" id="TIGR00072">
    <property type="entry name" value="hydrog_prot"/>
    <property type="match status" value="1"/>
</dbReference>
<gene>
    <name evidence="5" type="ORF">S06H3_44816</name>
</gene>